<keyword evidence="2" id="KW-1133">Transmembrane helix</keyword>
<sequence>MVESDNKSDEQPTVTVQPQQTVQQPQQQTTSDNMVTATATTNKPKNLTAIIIAIVVVAVVLIGGLGVFGYQNYKRNHQTQQQVADLGYTKATKVFGKNIEVYYNKSVNRFDIIGKDGSALDTDVRAAIGDEEPYSTIYKYKDKLKEFNESLKSKMPDKSKDDFETTIVNPVDHTRAIYTVRDGNLVYNFERDGF</sequence>
<evidence type="ECO:0000313" key="4">
    <source>
        <dbReference type="Proteomes" id="UP000051249"/>
    </source>
</evidence>
<keyword evidence="2" id="KW-0472">Membrane</keyword>
<gene>
    <name evidence="3" type="ORF">IV88_GL001177</name>
</gene>
<keyword evidence="4" id="KW-1185">Reference proteome</keyword>
<dbReference type="AlphaFoldDB" id="A0A0R2N8T8"/>
<feature type="compositionally biased region" description="Low complexity" evidence="1">
    <location>
        <begin position="11"/>
        <end position="30"/>
    </location>
</feature>
<evidence type="ECO:0000256" key="2">
    <source>
        <dbReference type="SAM" id="Phobius"/>
    </source>
</evidence>
<organism evidence="3 4">
    <name type="scientific">Pediococcus argentinicus</name>
    <dbReference type="NCBI Taxonomy" id="480391"/>
    <lineage>
        <taxon>Bacteria</taxon>
        <taxon>Bacillati</taxon>
        <taxon>Bacillota</taxon>
        <taxon>Bacilli</taxon>
        <taxon>Lactobacillales</taxon>
        <taxon>Lactobacillaceae</taxon>
        <taxon>Pediococcus</taxon>
    </lineage>
</organism>
<feature type="compositionally biased region" description="Basic and acidic residues" evidence="1">
    <location>
        <begin position="1"/>
        <end position="10"/>
    </location>
</feature>
<evidence type="ECO:0000313" key="3">
    <source>
        <dbReference type="EMBL" id="KRO22248.1"/>
    </source>
</evidence>
<protein>
    <submittedName>
        <fullName evidence="3">Uncharacterized protein</fullName>
    </submittedName>
</protein>
<reference evidence="3 4" key="1">
    <citation type="journal article" date="2015" name="Genome Announc.">
        <title>Expanding the biotechnology potential of lactobacilli through comparative genomics of 213 strains and associated genera.</title>
        <authorList>
            <person name="Sun Z."/>
            <person name="Harris H.M."/>
            <person name="McCann A."/>
            <person name="Guo C."/>
            <person name="Argimon S."/>
            <person name="Zhang W."/>
            <person name="Yang X."/>
            <person name="Jeffery I.B."/>
            <person name="Cooney J.C."/>
            <person name="Kagawa T.F."/>
            <person name="Liu W."/>
            <person name="Song Y."/>
            <person name="Salvetti E."/>
            <person name="Wrobel A."/>
            <person name="Rasinkangas P."/>
            <person name="Parkhill J."/>
            <person name="Rea M.C."/>
            <person name="O'Sullivan O."/>
            <person name="Ritari J."/>
            <person name="Douillard F.P."/>
            <person name="Paul Ross R."/>
            <person name="Yang R."/>
            <person name="Briner A.E."/>
            <person name="Felis G.E."/>
            <person name="de Vos W.M."/>
            <person name="Barrangou R."/>
            <person name="Klaenhammer T.R."/>
            <person name="Caufield P.W."/>
            <person name="Cui Y."/>
            <person name="Zhang H."/>
            <person name="O'Toole P.W."/>
        </authorList>
    </citation>
    <scope>NUCLEOTIDE SEQUENCE [LARGE SCALE GENOMIC DNA]</scope>
    <source>
        <strain evidence="3 4">DSM 23026</strain>
    </source>
</reference>
<dbReference type="EMBL" id="JQCQ01000039">
    <property type="protein sequence ID" value="KRO22248.1"/>
    <property type="molecule type" value="Genomic_DNA"/>
</dbReference>
<feature type="region of interest" description="Disordered" evidence="1">
    <location>
        <begin position="1"/>
        <end position="33"/>
    </location>
</feature>
<dbReference type="Proteomes" id="UP000051249">
    <property type="component" value="Unassembled WGS sequence"/>
</dbReference>
<accession>A0A0R2N8T8</accession>
<keyword evidence="2" id="KW-0812">Transmembrane</keyword>
<evidence type="ECO:0000256" key="1">
    <source>
        <dbReference type="SAM" id="MobiDB-lite"/>
    </source>
</evidence>
<proteinExistence type="predicted"/>
<name>A0A0R2N8T8_9LACO</name>
<dbReference type="PATRIC" id="fig|480391.4.peg.1195"/>
<comment type="caution">
    <text evidence="3">The sequence shown here is derived from an EMBL/GenBank/DDBJ whole genome shotgun (WGS) entry which is preliminary data.</text>
</comment>
<feature type="transmembrane region" description="Helical" evidence="2">
    <location>
        <begin position="47"/>
        <end position="70"/>
    </location>
</feature>